<sequence>MKKILTGALLAGVVISSIFIAGACSSPKVKTDNERSIEASESAKRAYELSLGETGNKDDKQPDPTTPQVVKVSIYVPGTNGITQNMDNSIDILDPDLLFAKLIELNIVDKNAKLKSFTITNDKGVLSLSGVDINNKQLMKAIANTYIDNFEELLYLTIEVDGKSSADTKDMKFDKDFKKSGNVKVNKVSAVNENNTDKNGN</sequence>
<gene>
    <name evidence="2" type="ORF">HMPREF9333_01657</name>
</gene>
<dbReference type="AlphaFoldDB" id="G5GJB7"/>
<feature type="signal peptide" evidence="1">
    <location>
        <begin position="1"/>
        <end position="23"/>
    </location>
</feature>
<accession>G5GJB7</accession>
<dbReference type="EMBL" id="ACZL01000026">
    <property type="protein sequence ID" value="EHI55242.1"/>
    <property type="molecule type" value="Genomic_DNA"/>
</dbReference>
<comment type="caution">
    <text evidence="2">The sequence shown here is derived from an EMBL/GenBank/DDBJ whole genome shotgun (WGS) entry which is preliminary data.</text>
</comment>
<dbReference type="RefSeq" id="WP_005541427.1">
    <property type="nucleotide sequence ID" value="NZ_JH378834.1"/>
</dbReference>
<dbReference type="Proteomes" id="UP000003011">
    <property type="component" value="Unassembled WGS sequence"/>
</dbReference>
<dbReference type="PROSITE" id="PS51257">
    <property type="entry name" value="PROKAR_LIPOPROTEIN"/>
    <property type="match status" value="1"/>
</dbReference>
<feature type="chain" id="PRO_5003477347" description="GerMN domain-containing protein" evidence="1">
    <location>
        <begin position="24"/>
        <end position="201"/>
    </location>
</feature>
<reference evidence="2 3" key="1">
    <citation type="submission" date="2011-08" db="EMBL/GenBank/DDBJ databases">
        <title>The Genome Sequence of Johnsonella ignava ATCC 51276.</title>
        <authorList>
            <consortium name="The Broad Institute Genome Sequencing Platform"/>
            <person name="Earl A."/>
            <person name="Ward D."/>
            <person name="Feldgarden M."/>
            <person name="Gevers D."/>
            <person name="Izard J."/>
            <person name="Blanton J.M."/>
            <person name="Baranova O.V."/>
            <person name="Dewhirst F.E."/>
            <person name="Young S.K."/>
            <person name="Zeng Q."/>
            <person name="Gargeya S."/>
            <person name="Fitzgerald M."/>
            <person name="Haas B."/>
            <person name="Abouelleil A."/>
            <person name="Alvarado L."/>
            <person name="Arachchi H.M."/>
            <person name="Berlin A."/>
            <person name="Brown A."/>
            <person name="Chapman S.B."/>
            <person name="Chen Z."/>
            <person name="Dunbar C."/>
            <person name="Freedman E."/>
            <person name="Gearin G."/>
            <person name="Gellesch M."/>
            <person name="Goldberg J."/>
            <person name="Griggs A."/>
            <person name="Gujja S."/>
            <person name="Heiman D."/>
            <person name="Howarth C."/>
            <person name="Larson L."/>
            <person name="Lui A."/>
            <person name="MacDonald P.J.P."/>
            <person name="Montmayeur A."/>
            <person name="Murphy C."/>
            <person name="Neiman D."/>
            <person name="Pearson M."/>
            <person name="Priest M."/>
            <person name="Roberts A."/>
            <person name="Saif S."/>
            <person name="Shea T."/>
            <person name="Shenoy N."/>
            <person name="Sisk P."/>
            <person name="Stolte C."/>
            <person name="Sykes S."/>
            <person name="Wortman J."/>
            <person name="Nusbaum C."/>
            <person name="Birren B."/>
        </authorList>
    </citation>
    <scope>NUCLEOTIDE SEQUENCE [LARGE SCALE GENOMIC DNA]</scope>
    <source>
        <strain evidence="2 3">ATCC 51276</strain>
    </source>
</reference>
<dbReference type="STRING" id="679200.HMPREF9333_01657"/>
<proteinExistence type="predicted"/>
<protein>
    <recommendedName>
        <fullName evidence="4">GerMN domain-containing protein</fullName>
    </recommendedName>
</protein>
<dbReference type="OrthoDB" id="2051837at2"/>
<evidence type="ECO:0000256" key="1">
    <source>
        <dbReference type="SAM" id="SignalP"/>
    </source>
</evidence>
<name>G5GJB7_9FIRM</name>
<keyword evidence="3" id="KW-1185">Reference proteome</keyword>
<evidence type="ECO:0008006" key="4">
    <source>
        <dbReference type="Google" id="ProtNLM"/>
    </source>
</evidence>
<evidence type="ECO:0000313" key="3">
    <source>
        <dbReference type="Proteomes" id="UP000003011"/>
    </source>
</evidence>
<organism evidence="2 3">
    <name type="scientific">Johnsonella ignava ATCC 51276</name>
    <dbReference type="NCBI Taxonomy" id="679200"/>
    <lineage>
        <taxon>Bacteria</taxon>
        <taxon>Bacillati</taxon>
        <taxon>Bacillota</taxon>
        <taxon>Clostridia</taxon>
        <taxon>Lachnospirales</taxon>
        <taxon>Lachnospiraceae</taxon>
        <taxon>Johnsonella</taxon>
    </lineage>
</organism>
<evidence type="ECO:0000313" key="2">
    <source>
        <dbReference type="EMBL" id="EHI55242.1"/>
    </source>
</evidence>
<dbReference type="HOGENOM" id="CLU_1358903_0_0_9"/>
<keyword evidence="1" id="KW-0732">Signal</keyword>